<dbReference type="Pfam" id="PF00239">
    <property type="entry name" value="Resolvase"/>
    <property type="match status" value="1"/>
</dbReference>
<dbReference type="Pfam" id="PF07508">
    <property type="entry name" value="Recombinase"/>
    <property type="match status" value="1"/>
</dbReference>
<dbReference type="InterPro" id="IPR006119">
    <property type="entry name" value="Resolv_N"/>
</dbReference>
<dbReference type="InterPro" id="IPR036162">
    <property type="entry name" value="Resolvase-like_N_sf"/>
</dbReference>
<dbReference type="InterPro" id="IPR011109">
    <property type="entry name" value="DNA_bind_recombinase_dom"/>
</dbReference>
<keyword evidence="6" id="KW-1185">Reference proteome</keyword>
<dbReference type="CDD" id="cd00338">
    <property type="entry name" value="Ser_Recombinase"/>
    <property type="match status" value="1"/>
</dbReference>
<dbReference type="EMBL" id="CP077262">
    <property type="protein sequence ID" value="QXA47186.1"/>
    <property type="molecule type" value="Genomic_DNA"/>
</dbReference>
<dbReference type="PANTHER" id="PTHR30461:SF2">
    <property type="entry name" value="SERINE RECOMBINASE PINE-RELATED"/>
    <property type="match status" value="1"/>
</dbReference>
<evidence type="ECO:0000313" key="5">
    <source>
        <dbReference type="EMBL" id="QXA47186.1"/>
    </source>
</evidence>
<feature type="domain" description="Resolvase/invertase-type recombinase catalytic" evidence="3">
    <location>
        <begin position="1"/>
        <end position="159"/>
    </location>
</feature>
<protein>
    <submittedName>
        <fullName evidence="5">Recombinase family protein</fullName>
    </submittedName>
</protein>
<sequence length="505" mass="57862">MAYIRFSAPIQQYGDSLRRQNQLIDEWIAQNPEYELDNLTYQDLGLSAFNGINALRGALSDFLDAIEHGFIKKGTVLLVESLDRLSREKIGDSTERLRHILKAGVEVVTLSDRMHYNEESLDDPYVLIKAILIAQRANEESEIKSKRMRSVWQKKREDAEKNGKLLTRSCPRWLKATEDGGGFEVLPQHAKTIKYIFKLRLKGHSLNGITKILNDKKTQTLTGNPGVWNPSTIEKILGNKAVTGTYCPSYRTMSKGVKNIDNYYPRIISYKIFQDVQEIRLTPFGRDKTYDNPYLINLFRSILRCSSCGCSIIMTGIDNKGMGYYVCPMRRLHRCSTPPIRRDFTDQVLVGVLLANMDFLQDSFSGKNAIKQLEHYLVDIHIKINHLLDALQIAPDVMELSNRVRLLSKELRDGELRLRTLKSRGGNTTGEMVASMELDNKINREKCRNYALSNIEQIIIDTAMQKCDIHLMNGLRILNFPLRKIIHHDNFISSLAFIDNNTLIF</sequence>
<dbReference type="InterPro" id="IPR050639">
    <property type="entry name" value="SSR_resolvase"/>
</dbReference>
<dbReference type="InterPro" id="IPR038109">
    <property type="entry name" value="DNA_bind_recomb_sf"/>
</dbReference>
<reference evidence="5 6" key="1">
    <citation type="submission" date="2021-06" db="EMBL/GenBank/DDBJ databases">
        <title>FDA dAtabase for Regulatory Grade micrObial Sequences (FDA-ARGOS): Supporting development and validation of Infectious Disease Dx tests.</title>
        <authorList>
            <person name="Sproer C."/>
            <person name="Gronow S."/>
            <person name="Severitt S."/>
            <person name="Schroder I."/>
            <person name="Tallon L."/>
            <person name="Sadzewicz L."/>
            <person name="Zhao X."/>
            <person name="Boylan J."/>
            <person name="Ott S."/>
            <person name="Bowen H."/>
            <person name="Vavikolanu K."/>
            <person name="Mehta A."/>
            <person name="Aluvathingal J."/>
            <person name="Nadendla S."/>
            <person name="Lowell S."/>
            <person name="Myers T."/>
            <person name="Yan Y."/>
        </authorList>
    </citation>
    <scope>NUCLEOTIDE SEQUENCE [LARGE SCALE GENOMIC DNA]</scope>
    <source>
        <strain evidence="5 6">FDAARGOS 1424</strain>
    </source>
</reference>
<dbReference type="Gene3D" id="3.40.50.1390">
    <property type="entry name" value="Resolvase, N-terminal catalytic domain"/>
    <property type="match status" value="1"/>
</dbReference>
<dbReference type="SUPFAM" id="SSF53041">
    <property type="entry name" value="Resolvase-like"/>
    <property type="match status" value="1"/>
</dbReference>
<dbReference type="PANTHER" id="PTHR30461">
    <property type="entry name" value="DNA-INVERTASE FROM LAMBDOID PROPHAGE"/>
    <property type="match status" value="1"/>
</dbReference>
<dbReference type="RefSeq" id="WP_052463794.1">
    <property type="nucleotide sequence ID" value="NZ_CDHL01000051.1"/>
</dbReference>
<dbReference type="PROSITE" id="PS51736">
    <property type="entry name" value="RECOMBINASES_3"/>
    <property type="match status" value="1"/>
</dbReference>
<keyword evidence="1" id="KW-0238">DNA-binding</keyword>
<dbReference type="SMART" id="SM00857">
    <property type="entry name" value="Resolvase"/>
    <property type="match status" value="1"/>
</dbReference>
<gene>
    <name evidence="5" type="ORF">I6L54_15485</name>
</gene>
<accession>A0ABX8KED2</accession>
<evidence type="ECO:0000313" key="6">
    <source>
        <dbReference type="Proteomes" id="UP000683579"/>
    </source>
</evidence>
<evidence type="ECO:0000259" key="4">
    <source>
        <dbReference type="PROSITE" id="PS51737"/>
    </source>
</evidence>
<feature type="domain" description="Recombinase" evidence="4">
    <location>
        <begin position="171"/>
        <end position="286"/>
    </location>
</feature>
<keyword evidence="2" id="KW-0233">DNA recombination</keyword>
<dbReference type="Proteomes" id="UP000683579">
    <property type="component" value="Chromosome"/>
</dbReference>
<evidence type="ECO:0000256" key="1">
    <source>
        <dbReference type="ARBA" id="ARBA00023125"/>
    </source>
</evidence>
<name>A0ABX8KED2_9ENTR</name>
<dbReference type="Pfam" id="PF13408">
    <property type="entry name" value="Zn_ribbon_recom"/>
    <property type="match status" value="1"/>
</dbReference>
<dbReference type="InterPro" id="IPR025827">
    <property type="entry name" value="Zn_ribbon_recom_dom"/>
</dbReference>
<evidence type="ECO:0000256" key="2">
    <source>
        <dbReference type="ARBA" id="ARBA00023172"/>
    </source>
</evidence>
<dbReference type="PROSITE" id="PS51737">
    <property type="entry name" value="RECOMBINASE_DNA_BIND"/>
    <property type="match status" value="1"/>
</dbReference>
<proteinExistence type="predicted"/>
<dbReference type="Gene3D" id="3.90.1750.20">
    <property type="entry name" value="Putative Large Serine Recombinase, Chain B, Domain 2"/>
    <property type="match status" value="1"/>
</dbReference>
<organism evidence="5 6">
    <name type="scientific">Citrobacter pasteurii</name>
    <dbReference type="NCBI Taxonomy" id="1563222"/>
    <lineage>
        <taxon>Bacteria</taxon>
        <taxon>Pseudomonadati</taxon>
        <taxon>Pseudomonadota</taxon>
        <taxon>Gammaproteobacteria</taxon>
        <taxon>Enterobacterales</taxon>
        <taxon>Enterobacteriaceae</taxon>
        <taxon>Citrobacter</taxon>
    </lineage>
</organism>
<evidence type="ECO:0000259" key="3">
    <source>
        <dbReference type="PROSITE" id="PS51736"/>
    </source>
</evidence>